<proteinExistence type="predicted"/>
<evidence type="ECO:0000313" key="3">
    <source>
        <dbReference type="Proteomes" id="UP000315971"/>
    </source>
</evidence>
<feature type="signal peptide" evidence="1">
    <location>
        <begin position="1"/>
        <end position="18"/>
    </location>
</feature>
<evidence type="ECO:0000256" key="1">
    <source>
        <dbReference type="SAM" id="SignalP"/>
    </source>
</evidence>
<accession>A0A521AFQ2</accession>
<protein>
    <submittedName>
        <fullName evidence="2">Uncharacterized protein</fullName>
    </submittedName>
</protein>
<dbReference type="RefSeq" id="WP_142600567.1">
    <property type="nucleotide sequence ID" value="NZ_FXSZ01000001.1"/>
</dbReference>
<keyword evidence="1" id="KW-0732">Signal</keyword>
<dbReference type="Proteomes" id="UP000315971">
    <property type="component" value="Unassembled WGS sequence"/>
</dbReference>
<sequence length="97" mass="11318">MKKYIFIVSVFFSNLLYAQNKLMFDTLKVDYDTKLKGFPASLAQNDWFFIFEKPKEIRQAMKQLMAGVGKEVSYSAGRERFLLTLIQGWDGIHGKNR</sequence>
<feature type="chain" id="PRO_5021845146" evidence="1">
    <location>
        <begin position="19"/>
        <end position="97"/>
    </location>
</feature>
<dbReference type="EMBL" id="FXSZ01000001">
    <property type="protein sequence ID" value="SMO33617.1"/>
    <property type="molecule type" value="Genomic_DNA"/>
</dbReference>
<dbReference type="AlphaFoldDB" id="A0A521AFQ2"/>
<name>A0A521AFQ2_9SPHI</name>
<organism evidence="2 3">
    <name type="scientific">Solitalea koreensis</name>
    <dbReference type="NCBI Taxonomy" id="543615"/>
    <lineage>
        <taxon>Bacteria</taxon>
        <taxon>Pseudomonadati</taxon>
        <taxon>Bacteroidota</taxon>
        <taxon>Sphingobacteriia</taxon>
        <taxon>Sphingobacteriales</taxon>
        <taxon>Sphingobacteriaceae</taxon>
        <taxon>Solitalea</taxon>
    </lineage>
</organism>
<reference evidence="2 3" key="1">
    <citation type="submission" date="2017-05" db="EMBL/GenBank/DDBJ databases">
        <authorList>
            <person name="Varghese N."/>
            <person name="Submissions S."/>
        </authorList>
    </citation>
    <scope>NUCLEOTIDE SEQUENCE [LARGE SCALE GENOMIC DNA]</scope>
    <source>
        <strain evidence="2 3">DSM 21342</strain>
    </source>
</reference>
<keyword evidence="3" id="KW-1185">Reference proteome</keyword>
<gene>
    <name evidence="2" type="ORF">SAMN06265350_101110</name>
</gene>
<evidence type="ECO:0000313" key="2">
    <source>
        <dbReference type="EMBL" id="SMO33617.1"/>
    </source>
</evidence>